<dbReference type="SFLD" id="SFLDG01136">
    <property type="entry name" value="C1.6:_Phosphoserine_Phosphatas"/>
    <property type="match status" value="1"/>
</dbReference>
<evidence type="ECO:0000256" key="8">
    <source>
        <dbReference type="ARBA" id="ARBA00022801"/>
    </source>
</evidence>
<evidence type="ECO:0000256" key="11">
    <source>
        <dbReference type="ARBA" id="ARBA00031693"/>
    </source>
</evidence>
<dbReference type="KEGG" id="paur:FGL86_16495"/>
<dbReference type="NCBIfam" id="TIGR00338">
    <property type="entry name" value="serB"/>
    <property type="match status" value="1"/>
</dbReference>
<dbReference type="CDD" id="cd07500">
    <property type="entry name" value="HAD_PSP"/>
    <property type="match status" value="1"/>
</dbReference>
<evidence type="ECO:0000256" key="3">
    <source>
        <dbReference type="ARBA" id="ARBA00009184"/>
    </source>
</evidence>
<dbReference type="UniPathway" id="UPA00135">
    <property type="reaction ID" value="UER00198"/>
</dbReference>
<evidence type="ECO:0000256" key="10">
    <source>
        <dbReference type="ARBA" id="ARBA00023299"/>
    </source>
</evidence>
<organism evidence="15 16">
    <name type="scientific">Pistricoccus aurantiacus</name>
    <dbReference type="NCBI Taxonomy" id="1883414"/>
    <lineage>
        <taxon>Bacteria</taxon>
        <taxon>Pseudomonadati</taxon>
        <taxon>Pseudomonadota</taxon>
        <taxon>Gammaproteobacteria</taxon>
        <taxon>Oceanospirillales</taxon>
        <taxon>Halomonadaceae</taxon>
        <taxon>Pistricoccus</taxon>
    </lineage>
</organism>
<dbReference type="SFLD" id="SFLDF00029">
    <property type="entry name" value="phosphoserine_phosphatase"/>
    <property type="match status" value="1"/>
</dbReference>
<dbReference type="EC" id="3.1.3.3" evidence="4"/>
<dbReference type="SFLD" id="SFLDG01137">
    <property type="entry name" value="C1.6.1:_Phosphoserine_Phosphat"/>
    <property type="match status" value="1"/>
</dbReference>
<dbReference type="Gene3D" id="3.40.50.1000">
    <property type="entry name" value="HAD superfamily/HAD-like"/>
    <property type="match status" value="1"/>
</dbReference>
<dbReference type="GO" id="GO:0006564">
    <property type="term" value="P:L-serine biosynthetic process"/>
    <property type="evidence" value="ECO:0007669"/>
    <property type="project" value="UniProtKB-KW"/>
</dbReference>
<proteinExistence type="inferred from homology"/>
<gene>
    <name evidence="15" type="primary">serB</name>
    <name evidence="15" type="ORF">FGL86_16495</name>
</gene>
<keyword evidence="10" id="KW-0718">Serine biosynthesis</keyword>
<evidence type="ECO:0000256" key="4">
    <source>
        <dbReference type="ARBA" id="ARBA00012640"/>
    </source>
</evidence>
<evidence type="ECO:0000256" key="6">
    <source>
        <dbReference type="ARBA" id="ARBA00022605"/>
    </source>
</evidence>
<dbReference type="GO" id="GO:0000287">
    <property type="term" value="F:magnesium ion binding"/>
    <property type="evidence" value="ECO:0007669"/>
    <property type="project" value="TreeGrafter"/>
</dbReference>
<dbReference type="InterPro" id="IPR023214">
    <property type="entry name" value="HAD_sf"/>
</dbReference>
<dbReference type="AlphaFoldDB" id="A0A5B8T0D9"/>
<comment type="similarity">
    <text evidence="3">Belongs to the HAD-like hydrolase superfamily. SerB family.</text>
</comment>
<keyword evidence="16" id="KW-1185">Reference proteome</keyword>
<comment type="pathway">
    <text evidence="2">Amino-acid biosynthesis; L-serine biosynthesis; L-serine from 3-phospho-D-glycerate: step 3/3.</text>
</comment>
<comment type="cofactor">
    <cofactor evidence="1">
        <name>Mg(2+)</name>
        <dbReference type="ChEBI" id="CHEBI:18420"/>
    </cofactor>
</comment>
<dbReference type="GO" id="GO:0036424">
    <property type="term" value="F:L-phosphoserine phosphatase activity"/>
    <property type="evidence" value="ECO:0007669"/>
    <property type="project" value="InterPro"/>
</dbReference>
<feature type="active site" description="Nucleophile" evidence="14">
    <location>
        <position position="99"/>
    </location>
</feature>
<dbReference type="PANTHER" id="PTHR43344">
    <property type="entry name" value="PHOSPHOSERINE PHOSPHATASE"/>
    <property type="match status" value="1"/>
</dbReference>
<evidence type="ECO:0000256" key="12">
    <source>
        <dbReference type="ARBA" id="ARBA00048138"/>
    </source>
</evidence>
<evidence type="ECO:0000256" key="9">
    <source>
        <dbReference type="ARBA" id="ARBA00022842"/>
    </source>
</evidence>
<dbReference type="GO" id="GO:0005737">
    <property type="term" value="C:cytoplasm"/>
    <property type="evidence" value="ECO:0007669"/>
    <property type="project" value="TreeGrafter"/>
</dbReference>
<dbReference type="InterPro" id="IPR050582">
    <property type="entry name" value="HAD-like_SerB"/>
</dbReference>
<protein>
    <recommendedName>
        <fullName evidence="5">Phosphoserine phosphatase</fullName>
        <ecNumber evidence="4">3.1.3.3</ecNumber>
    </recommendedName>
    <alternativeName>
        <fullName evidence="11">O-phosphoserine phosphohydrolase</fullName>
    </alternativeName>
</protein>
<accession>A0A5B8T0D9</accession>
<dbReference type="SFLD" id="SFLDS00003">
    <property type="entry name" value="Haloacid_Dehalogenase"/>
    <property type="match status" value="1"/>
</dbReference>
<reference evidence="15 16" key="1">
    <citation type="submission" date="2019-06" db="EMBL/GenBank/DDBJ databases">
        <title>Genome analyses of bacteria isolated from kimchi.</title>
        <authorList>
            <person name="Lee S."/>
            <person name="Ahn S."/>
            <person name="Roh S."/>
        </authorList>
    </citation>
    <scope>NUCLEOTIDE SEQUENCE [LARGE SCALE GENOMIC DNA]</scope>
    <source>
        <strain evidence="15 16">CBA4606</strain>
    </source>
</reference>
<dbReference type="PANTHER" id="PTHR43344:SF2">
    <property type="entry name" value="PHOSPHOSERINE PHOSPHATASE"/>
    <property type="match status" value="1"/>
</dbReference>
<evidence type="ECO:0000256" key="13">
    <source>
        <dbReference type="ARBA" id="ARBA00048523"/>
    </source>
</evidence>
<keyword evidence="8 15" id="KW-0378">Hydrolase</keyword>
<keyword evidence="6" id="KW-0028">Amino-acid biosynthesis</keyword>
<name>A0A5B8T0D9_9GAMM</name>
<feature type="active site" description="Proton donor" evidence="14">
    <location>
        <position position="101"/>
    </location>
</feature>
<evidence type="ECO:0000256" key="1">
    <source>
        <dbReference type="ARBA" id="ARBA00001946"/>
    </source>
</evidence>
<dbReference type="InterPro" id="IPR036412">
    <property type="entry name" value="HAD-like_sf"/>
</dbReference>
<dbReference type="NCBIfam" id="TIGR01488">
    <property type="entry name" value="HAD-SF-IB"/>
    <property type="match status" value="1"/>
</dbReference>
<comment type="catalytic activity">
    <reaction evidence="13">
        <text>O-phospho-D-serine + H2O = D-serine + phosphate</text>
        <dbReference type="Rhea" id="RHEA:24873"/>
        <dbReference type="ChEBI" id="CHEBI:15377"/>
        <dbReference type="ChEBI" id="CHEBI:35247"/>
        <dbReference type="ChEBI" id="CHEBI:43474"/>
        <dbReference type="ChEBI" id="CHEBI:58680"/>
        <dbReference type="EC" id="3.1.3.3"/>
    </reaction>
</comment>
<evidence type="ECO:0000256" key="2">
    <source>
        <dbReference type="ARBA" id="ARBA00005135"/>
    </source>
</evidence>
<sequence length="310" mass="34490">MTEGLMLILLAPRLPEDVVAAVDAFIAEHGLSIESRRWLSEPRTSQDHGACLEYRLVGDAIDLAILRQKALALGQQQGVDIAVQEDSPWRDKRRLVCFDMDSTLIKAEVIDELARRHGVYDDVARVTERAMRGELDFKQSFRERMAKLEGLDESVVTEIAENLKLMDGVERLMFHLKRLGYRTVILSGGFNYFARYLQERLGFDEVHANELVVANGKVTGEVREPIVDAERKAALLERIAHREGLNLEQTVAVGDGANDLKMLATAGLGIAFRAKPLVRRQASQSISTLGIDAVLYLLGHCEADLEPVSG</sequence>
<keyword evidence="7" id="KW-0479">Metal-binding</keyword>
<dbReference type="SUPFAM" id="SSF56784">
    <property type="entry name" value="HAD-like"/>
    <property type="match status" value="1"/>
</dbReference>
<dbReference type="Pfam" id="PF00702">
    <property type="entry name" value="Hydrolase"/>
    <property type="match status" value="1"/>
</dbReference>
<dbReference type="Proteomes" id="UP000321272">
    <property type="component" value="Chromosome"/>
</dbReference>
<evidence type="ECO:0000313" key="15">
    <source>
        <dbReference type="EMBL" id="QEA40518.1"/>
    </source>
</evidence>
<dbReference type="InterPro" id="IPR004469">
    <property type="entry name" value="PSP"/>
</dbReference>
<comment type="catalytic activity">
    <reaction evidence="12">
        <text>O-phospho-L-serine + H2O = L-serine + phosphate</text>
        <dbReference type="Rhea" id="RHEA:21208"/>
        <dbReference type="ChEBI" id="CHEBI:15377"/>
        <dbReference type="ChEBI" id="CHEBI:33384"/>
        <dbReference type="ChEBI" id="CHEBI:43474"/>
        <dbReference type="ChEBI" id="CHEBI:57524"/>
        <dbReference type="EC" id="3.1.3.3"/>
    </reaction>
</comment>
<evidence type="ECO:0000256" key="5">
    <source>
        <dbReference type="ARBA" id="ARBA00015196"/>
    </source>
</evidence>
<dbReference type="OrthoDB" id="9792539at2"/>
<keyword evidence="9" id="KW-0460">Magnesium</keyword>
<evidence type="ECO:0000313" key="16">
    <source>
        <dbReference type="Proteomes" id="UP000321272"/>
    </source>
</evidence>
<dbReference type="EMBL" id="CP042382">
    <property type="protein sequence ID" value="QEA40518.1"/>
    <property type="molecule type" value="Genomic_DNA"/>
</dbReference>
<evidence type="ECO:0000256" key="7">
    <source>
        <dbReference type="ARBA" id="ARBA00022723"/>
    </source>
</evidence>
<dbReference type="RefSeq" id="WP_147185785.1">
    <property type="nucleotide sequence ID" value="NZ_CP042382.1"/>
</dbReference>
<evidence type="ECO:0000256" key="14">
    <source>
        <dbReference type="PIRSR" id="PIRSR604469-1"/>
    </source>
</evidence>